<feature type="domain" description="HTH hxlR-type" evidence="4">
    <location>
        <begin position="14"/>
        <end position="112"/>
    </location>
</feature>
<keyword evidence="2" id="KW-0238">DNA-binding</keyword>
<reference evidence="5" key="1">
    <citation type="submission" date="2023-12" db="EMBL/GenBank/DDBJ databases">
        <title>Molecular genomic analyses of Enterococcus cecorum from sepsis oubreaks in broilers.</title>
        <authorList>
            <person name="Rhoads D."/>
            <person name="Alrubaye A."/>
        </authorList>
    </citation>
    <scope>NUCLEOTIDE SEQUENCE</scope>
    <source>
        <strain evidence="5">1755</strain>
    </source>
</reference>
<evidence type="ECO:0000256" key="2">
    <source>
        <dbReference type="ARBA" id="ARBA00023125"/>
    </source>
</evidence>
<gene>
    <name evidence="5" type="ORF">U1294_09320</name>
</gene>
<dbReference type="InterPro" id="IPR036388">
    <property type="entry name" value="WH-like_DNA-bd_sf"/>
</dbReference>
<dbReference type="Proteomes" id="UP001290582">
    <property type="component" value="Unassembled WGS sequence"/>
</dbReference>
<comment type="caution">
    <text evidence="5">The sequence shown here is derived from an EMBL/GenBank/DDBJ whole genome shotgun (WGS) entry which is preliminary data.</text>
</comment>
<protein>
    <submittedName>
        <fullName evidence="5">Helix-turn-helix domain-containing protein</fullName>
    </submittedName>
</protein>
<dbReference type="PANTHER" id="PTHR33204">
    <property type="entry name" value="TRANSCRIPTIONAL REGULATOR, MARR FAMILY"/>
    <property type="match status" value="1"/>
</dbReference>
<evidence type="ECO:0000313" key="5">
    <source>
        <dbReference type="EMBL" id="MDZ5598416.1"/>
    </source>
</evidence>
<accession>A0AAW9JZH8</accession>
<dbReference type="GO" id="GO:0003677">
    <property type="term" value="F:DNA binding"/>
    <property type="evidence" value="ECO:0007669"/>
    <property type="project" value="UniProtKB-KW"/>
</dbReference>
<evidence type="ECO:0000313" key="6">
    <source>
        <dbReference type="Proteomes" id="UP001290582"/>
    </source>
</evidence>
<dbReference type="InterPro" id="IPR036390">
    <property type="entry name" value="WH_DNA-bd_sf"/>
</dbReference>
<evidence type="ECO:0000256" key="3">
    <source>
        <dbReference type="ARBA" id="ARBA00023163"/>
    </source>
</evidence>
<dbReference type="Gene3D" id="1.10.10.10">
    <property type="entry name" value="Winged helix-like DNA-binding domain superfamily/Winged helix DNA-binding domain"/>
    <property type="match status" value="1"/>
</dbReference>
<organism evidence="5 6">
    <name type="scientific">Enterococcus cecorum</name>
    <dbReference type="NCBI Taxonomy" id="44008"/>
    <lineage>
        <taxon>Bacteria</taxon>
        <taxon>Bacillati</taxon>
        <taxon>Bacillota</taxon>
        <taxon>Bacilli</taxon>
        <taxon>Lactobacillales</taxon>
        <taxon>Enterococcaceae</taxon>
        <taxon>Enterococcus</taxon>
    </lineage>
</organism>
<dbReference type="PANTHER" id="PTHR33204:SF18">
    <property type="entry name" value="TRANSCRIPTIONAL REGULATORY PROTEIN"/>
    <property type="match status" value="1"/>
</dbReference>
<proteinExistence type="predicted"/>
<dbReference type="PROSITE" id="PS51118">
    <property type="entry name" value="HTH_HXLR"/>
    <property type="match status" value="1"/>
</dbReference>
<keyword evidence="3" id="KW-0804">Transcription</keyword>
<keyword evidence="1" id="KW-0805">Transcription regulation</keyword>
<evidence type="ECO:0000256" key="1">
    <source>
        <dbReference type="ARBA" id="ARBA00023015"/>
    </source>
</evidence>
<dbReference type="EMBL" id="JAXOGL010000016">
    <property type="protein sequence ID" value="MDZ5598416.1"/>
    <property type="molecule type" value="Genomic_DNA"/>
</dbReference>
<sequence length="112" mass="12990">MNDFQFTSEEIYTCPAEALANLLGRKWVPQIIETLAIQDTRFLELVRQLDGSTPKMIKQQLDLLIANEIVKNEKVTIQNSVESTYQLTTKGRELFQIVKQMKHWGQINLICH</sequence>
<dbReference type="RefSeq" id="WP_171310201.1">
    <property type="nucleotide sequence ID" value="NZ_JAXOGH010000013.1"/>
</dbReference>
<dbReference type="InterPro" id="IPR002577">
    <property type="entry name" value="HTH_HxlR"/>
</dbReference>
<dbReference type="SUPFAM" id="SSF46785">
    <property type="entry name" value="Winged helix' DNA-binding domain"/>
    <property type="match status" value="1"/>
</dbReference>
<dbReference type="AlphaFoldDB" id="A0AAW9JZH8"/>
<name>A0AAW9JZH8_9ENTE</name>
<evidence type="ECO:0000259" key="4">
    <source>
        <dbReference type="PROSITE" id="PS51118"/>
    </source>
</evidence>
<dbReference type="Pfam" id="PF01638">
    <property type="entry name" value="HxlR"/>
    <property type="match status" value="1"/>
</dbReference>